<gene>
    <name evidence="1" type="ORF">METZ01_LOCUS334275</name>
</gene>
<sequence length="22" mass="2520">MSFGVAMNRVFRMFGLHYGKGN</sequence>
<accession>A0A382QB29</accession>
<dbReference type="AlphaFoldDB" id="A0A382QB29"/>
<feature type="non-terminal residue" evidence="1">
    <location>
        <position position="22"/>
    </location>
</feature>
<evidence type="ECO:0000313" key="1">
    <source>
        <dbReference type="EMBL" id="SVC81421.1"/>
    </source>
</evidence>
<protein>
    <submittedName>
        <fullName evidence="1">Uncharacterized protein</fullName>
    </submittedName>
</protein>
<dbReference type="EMBL" id="UINC01112458">
    <property type="protein sequence ID" value="SVC81421.1"/>
    <property type="molecule type" value="Genomic_DNA"/>
</dbReference>
<proteinExistence type="predicted"/>
<name>A0A382QB29_9ZZZZ</name>
<organism evidence="1">
    <name type="scientific">marine metagenome</name>
    <dbReference type="NCBI Taxonomy" id="408172"/>
    <lineage>
        <taxon>unclassified sequences</taxon>
        <taxon>metagenomes</taxon>
        <taxon>ecological metagenomes</taxon>
    </lineage>
</organism>
<reference evidence="1" key="1">
    <citation type="submission" date="2018-05" db="EMBL/GenBank/DDBJ databases">
        <authorList>
            <person name="Lanie J.A."/>
            <person name="Ng W.-L."/>
            <person name="Kazmierczak K.M."/>
            <person name="Andrzejewski T.M."/>
            <person name="Davidsen T.M."/>
            <person name="Wayne K.J."/>
            <person name="Tettelin H."/>
            <person name="Glass J.I."/>
            <person name="Rusch D."/>
            <person name="Podicherti R."/>
            <person name="Tsui H.-C.T."/>
            <person name="Winkler M.E."/>
        </authorList>
    </citation>
    <scope>NUCLEOTIDE SEQUENCE</scope>
</reference>